<name>A0A0B6ZUU1_9EUPU</name>
<feature type="non-terminal residue" evidence="2">
    <location>
        <position position="1"/>
    </location>
</feature>
<gene>
    <name evidence="2" type="primary">ORF81228</name>
</gene>
<dbReference type="EMBL" id="HACG01025267">
    <property type="protein sequence ID" value="CEK72132.1"/>
    <property type="molecule type" value="Transcribed_RNA"/>
</dbReference>
<accession>A0A0B6ZUU1</accession>
<reference evidence="2" key="1">
    <citation type="submission" date="2014-12" db="EMBL/GenBank/DDBJ databases">
        <title>Insight into the proteome of Arion vulgaris.</title>
        <authorList>
            <person name="Aradska J."/>
            <person name="Bulat T."/>
            <person name="Smidak R."/>
            <person name="Sarate P."/>
            <person name="Gangsoo J."/>
            <person name="Sialana F."/>
            <person name="Bilban M."/>
            <person name="Lubec G."/>
        </authorList>
    </citation>
    <scope>NUCLEOTIDE SEQUENCE</scope>
    <source>
        <tissue evidence="2">Skin</tissue>
    </source>
</reference>
<sequence>LSREERGKLSTFMSFGKSNIGPRIARPVSGQFGHAKEYDITEPTSTNANISENFVEIEERLERKPREIYDKSTGYSQEVEHEIDRVGVTLRSKPSLDQETRRSGIISQTSSIRKDVTSVVSRRSETTSVISRRSEARLSDFINNVPPPDFDDDDDFDFSSDTSNEALFPPPPDKLNLSSSSTL</sequence>
<feature type="compositionally biased region" description="Acidic residues" evidence="1">
    <location>
        <begin position="149"/>
        <end position="158"/>
    </location>
</feature>
<evidence type="ECO:0000256" key="1">
    <source>
        <dbReference type="SAM" id="MobiDB-lite"/>
    </source>
</evidence>
<feature type="region of interest" description="Disordered" evidence="1">
    <location>
        <begin position="140"/>
        <end position="183"/>
    </location>
</feature>
<organism evidence="2">
    <name type="scientific">Arion vulgaris</name>
    <dbReference type="NCBI Taxonomy" id="1028688"/>
    <lineage>
        <taxon>Eukaryota</taxon>
        <taxon>Metazoa</taxon>
        <taxon>Spiralia</taxon>
        <taxon>Lophotrochozoa</taxon>
        <taxon>Mollusca</taxon>
        <taxon>Gastropoda</taxon>
        <taxon>Heterobranchia</taxon>
        <taxon>Euthyneura</taxon>
        <taxon>Panpulmonata</taxon>
        <taxon>Eupulmonata</taxon>
        <taxon>Stylommatophora</taxon>
        <taxon>Helicina</taxon>
        <taxon>Arionoidea</taxon>
        <taxon>Arionidae</taxon>
        <taxon>Arion</taxon>
    </lineage>
</organism>
<proteinExistence type="predicted"/>
<protein>
    <submittedName>
        <fullName evidence="2">Uncharacterized protein</fullName>
    </submittedName>
</protein>
<dbReference type="AlphaFoldDB" id="A0A0B6ZUU1"/>
<evidence type="ECO:0000313" key="2">
    <source>
        <dbReference type="EMBL" id="CEK72132.1"/>
    </source>
</evidence>